<feature type="domain" description="C2H2-type" evidence="1">
    <location>
        <begin position="12"/>
        <end position="36"/>
    </location>
</feature>
<accession>A0A6C0AVV2</accession>
<organism evidence="2">
    <name type="scientific">viral metagenome</name>
    <dbReference type="NCBI Taxonomy" id="1070528"/>
    <lineage>
        <taxon>unclassified sequences</taxon>
        <taxon>metagenomes</taxon>
        <taxon>organismal metagenomes</taxon>
    </lineage>
</organism>
<name>A0A6C0AVV2_9ZZZZ</name>
<proteinExistence type="predicted"/>
<dbReference type="Pfam" id="PF12874">
    <property type="entry name" value="zf-met"/>
    <property type="match status" value="1"/>
</dbReference>
<reference evidence="2" key="1">
    <citation type="journal article" date="2020" name="Nature">
        <title>Giant virus diversity and host interactions through global metagenomics.</title>
        <authorList>
            <person name="Schulz F."/>
            <person name="Roux S."/>
            <person name="Paez-Espino D."/>
            <person name="Jungbluth S."/>
            <person name="Walsh D.A."/>
            <person name="Denef V.J."/>
            <person name="McMahon K.D."/>
            <person name="Konstantinidis K.T."/>
            <person name="Eloe-Fadrosh E.A."/>
            <person name="Kyrpides N.C."/>
            <person name="Woyke T."/>
        </authorList>
    </citation>
    <scope>NUCLEOTIDE SEQUENCE</scope>
    <source>
        <strain evidence="2">GVMAG-S-ERX555943-30</strain>
    </source>
</reference>
<dbReference type="AlphaFoldDB" id="A0A6C0AVV2"/>
<dbReference type="InterPro" id="IPR013087">
    <property type="entry name" value="Znf_C2H2_type"/>
</dbReference>
<dbReference type="Gene3D" id="3.30.160.60">
    <property type="entry name" value="Classic Zinc Finger"/>
    <property type="match status" value="1"/>
</dbReference>
<protein>
    <recommendedName>
        <fullName evidence="1">C2H2-type domain-containing protein</fullName>
    </recommendedName>
</protein>
<evidence type="ECO:0000259" key="1">
    <source>
        <dbReference type="Pfam" id="PF12874"/>
    </source>
</evidence>
<sequence length="291" mass="33406">MNNNSKSSNFVYECKSCEYTTTRKSNFEKHLLSKKHLSGGFGSSKMTECVCGKKFKHLSSLSRHKQRCKGPQEKKVEVPTIEPSVVMELVKSNMEFKSIITNLLDNVSNGTLANNSYNSHNTNNSNNRFNINIFLNEHCKDAMNIEDFVESIDFTLDDLEETGKHGYVKGISRIITNKLNSMDLFTRPLHCTDAKRETLYIKEENNWKKDDEQHSMFRNVIAEVSAKNEGLIEKWKENHPLCNIAGTKETDQIMDIYYNSMTGSSEEHERFSKKIIRNVLKEVIITKDIGA</sequence>
<dbReference type="EMBL" id="MN738754">
    <property type="protein sequence ID" value="QHS83411.1"/>
    <property type="molecule type" value="Genomic_DNA"/>
</dbReference>
<evidence type="ECO:0000313" key="2">
    <source>
        <dbReference type="EMBL" id="QHS83411.1"/>
    </source>
</evidence>